<gene>
    <name evidence="1" type="ORF">Goklo_016183</name>
</gene>
<comment type="caution">
    <text evidence="1">The sequence shown here is derived from an EMBL/GenBank/DDBJ whole genome shotgun (WGS) entry which is preliminary data.</text>
</comment>
<proteinExistence type="predicted"/>
<dbReference type="PANTHER" id="PTHR34023:SF4">
    <property type="entry name" value="RNASE H TYPE-1 DOMAIN-CONTAINING PROTEIN"/>
    <property type="match status" value="1"/>
</dbReference>
<dbReference type="PANTHER" id="PTHR34023">
    <property type="entry name" value="RNASE H DOMAIN-CONTAINING PROTEIN"/>
    <property type="match status" value="1"/>
</dbReference>
<reference evidence="1 2" key="1">
    <citation type="journal article" date="2019" name="Genome Biol. Evol.">
        <title>Insights into the evolution of the New World diploid cottons (Gossypium, subgenus Houzingenia) based on genome sequencing.</title>
        <authorList>
            <person name="Grover C.E."/>
            <person name="Arick M.A. 2nd"/>
            <person name="Thrash A."/>
            <person name="Conover J.L."/>
            <person name="Sanders W.S."/>
            <person name="Peterson D.G."/>
            <person name="Frelichowski J.E."/>
            <person name="Scheffler J.A."/>
            <person name="Scheffler B.E."/>
            <person name="Wendel J.F."/>
        </authorList>
    </citation>
    <scope>NUCLEOTIDE SEQUENCE [LARGE SCALE GENOMIC DNA]</scope>
    <source>
        <strain evidence="1">57</strain>
        <tissue evidence="1">Leaf</tissue>
    </source>
</reference>
<dbReference type="OrthoDB" id="957255at2759"/>
<feature type="non-terminal residue" evidence="1">
    <location>
        <position position="1"/>
    </location>
</feature>
<protein>
    <recommendedName>
        <fullName evidence="3">RNase H type-1 domain-containing protein</fullName>
    </recommendedName>
</protein>
<dbReference type="AlphaFoldDB" id="A0A7J8UD76"/>
<organism evidence="1 2">
    <name type="scientific">Gossypium klotzschianum</name>
    <dbReference type="NCBI Taxonomy" id="34286"/>
    <lineage>
        <taxon>Eukaryota</taxon>
        <taxon>Viridiplantae</taxon>
        <taxon>Streptophyta</taxon>
        <taxon>Embryophyta</taxon>
        <taxon>Tracheophyta</taxon>
        <taxon>Spermatophyta</taxon>
        <taxon>Magnoliopsida</taxon>
        <taxon>eudicotyledons</taxon>
        <taxon>Gunneridae</taxon>
        <taxon>Pentapetalae</taxon>
        <taxon>rosids</taxon>
        <taxon>malvids</taxon>
        <taxon>Malvales</taxon>
        <taxon>Malvaceae</taxon>
        <taxon>Malvoideae</taxon>
        <taxon>Gossypium</taxon>
    </lineage>
</organism>
<dbReference type="EMBL" id="JABFAB010000005">
    <property type="protein sequence ID" value="MBA0648466.1"/>
    <property type="molecule type" value="Genomic_DNA"/>
</dbReference>
<evidence type="ECO:0000313" key="2">
    <source>
        <dbReference type="Proteomes" id="UP000593573"/>
    </source>
</evidence>
<dbReference type="Proteomes" id="UP000593573">
    <property type="component" value="Unassembled WGS sequence"/>
</dbReference>
<keyword evidence="2" id="KW-1185">Reference proteome</keyword>
<sequence>SNVEKTRSIHRWCLKYWEVKFRHIQEEANRVADCIAKADGGMMDQFVIFLEPPRYVRELLEYDIRQLLLVTDRSH</sequence>
<accession>A0A7J8UD76</accession>
<name>A0A7J8UD76_9ROSI</name>
<evidence type="ECO:0008006" key="3">
    <source>
        <dbReference type="Google" id="ProtNLM"/>
    </source>
</evidence>
<evidence type="ECO:0000313" key="1">
    <source>
        <dbReference type="EMBL" id="MBA0648466.1"/>
    </source>
</evidence>